<dbReference type="STRING" id="314278.NB231_08262"/>
<reference evidence="1 2" key="1">
    <citation type="submission" date="2006-02" db="EMBL/GenBank/DDBJ databases">
        <authorList>
            <person name="Waterbury J."/>
            <person name="Ferriera S."/>
            <person name="Johnson J."/>
            <person name="Kravitz S."/>
            <person name="Halpern A."/>
            <person name="Remington K."/>
            <person name="Beeson K."/>
            <person name="Tran B."/>
            <person name="Rogers Y.-H."/>
            <person name="Friedman R."/>
            <person name="Venter J.C."/>
        </authorList>
    </citation>
    <scope>NUCLEOTIDE SEQUENCE [LARGE SCALE GENOMIC DNA]</scope>
    <source>
        <strain evidence="1 2">Nb-231</strain>
    </source>
</reference>
<comment type="caution">
    <text evidence="1">The sequence shown here is derived from an EMBL/GenBank/DDBJ whole genome shotgun (WGS) entry which is preliminary data.</text>
</comment>
<accession>A4BT81</accession>
<name>A4BT81_9GAMM</name>
<dbReference type="HOGENOM" id="CLU_2845367_0_0_6"/>
<keyword evidence="2" id="KW-1185">Reference proteome</keyword>
<dbReference type="Proteomes" id="UP000003374">
    <property type="component" value="Unassembled WGS sequence"/>
</dbReference>
<organism evidence="1 2">
    <name type="scientific">Nitrococcus mobilis Nb-231</name>
    <dbReference type="NCBI Taxonomy" id="314278"/>
    <lineage>
        <taxon>Bacteria</taxon>
        <taxon>Pseudomonadati</taxon>
        <taxon>Pseudomonadota</taxon>
        <taxon>Gammaproteobacteria</taxon>
        <taxon>Chromatiales</taxon>
        <taxon>Ectothiorhodospiraceae</taxon>
        <taxon>Nitrococcus</taxon>
    </lineage>
</organism>
<dbReference type="AlphaFoldDB" id="A4BT81"/>
<evidence type="ECO:0000313" key="1">
    <source>
        <dbReference type="EMBL" id="EAR21149.1"/>
    </source>
</evidence>
<dbReference type="EMBL" id="AAOF01000012">
    <property type="protein sequence ID" value="EAR21149.1"/>
    <property type="molecule type" value="Genomic_DNA"/>
</dbReference>
<protein>
    <submittedName>
        <fullName evidence="1">Uncharacterized protein</fullName>
    </submittedName>
</protein>
<sequence length="65" mass="6868">MMAGKNRSGQIVNVPIAALATVFLPRRLGRIPALFDELRRVTVGAAHALGPAQLAHRLVALGSIN</sequence>
<gene>
    <name evidence="1" type="ORF">NB231_08262</name>
</gene>
<proteinExistence type="predicted"/>
<evidence type="ECO:0000313" key="2">
    <source>
        <dbReference type="Proteomes" id="UP000003374"/>
    </source>
</evidence>